<keyword evidence="2" id="KW-1185">Reference proteome</keyword>
<comment type="caution">
    <text evidence="1">The sequence shown here is derived from an EMBL/GenBank/DDBJ whole genome shotgun (WGS) entry which is preliminary data.</text>
</comment>
<protein>
    <submittedName>
        <fullName evidence="1">Uncharacterized protein</fullName>
    </submittedName>
</protein>
<reference evidence="1 2" key="1">
    <citation type="journal article" date="2021" name="Front. Genet.">
        <title>Chromosome-Level Genome Assembly Reveals Significant Gene Expansion in the Toll and IMD Signaling Pathways of Dendrolimus kikuchii.</title>
        <authorList>
            <person name="Zhou J."/>
            <person name="Wu P."/>
            <person name="Xiong Z."/>
            <person name="Liu N."/>
            <person name="Zhao N."/>
            <person name="Ji M."/>
            <person name="Qiu Y."/>
            <person name="Yang B."/>
        </authorList>
    </citation>
    <scope>NUCLEOTIDE SEQUENCE [LARGE SCALE GENOMIC DNA]</scope>
    <source>
        <strain evidence="1">Ann1</strain>
    </source>
</reference>
<gene>
    <name evidence="1" type="ORF">K1T71_013512</name>
</gene>
<name>A0ACC1CGU7_9NEOP</name>
<evidence type="ECO:0000313" key="2">
    <source>
        <dbReference type="Proteomes" id="UP000824533"/>
    </source>
</evidence>
<accession>A0ACC1CGU7</accession>
<proteinExistence type="predicted"/>
<organism evidence="1 2">
    <name type="scientific">Dendrolimus kikuchii</name>
    <dbReference type="NCBI Taxonomy" id="765133"/>
    <lineage>
        <taxon>Eukaryota</taxon>
        <taxon>Metazoa</taxon>
        <taxon>Ecdysozoa</taxon>
        <taxon>Arthropoda</taxon>
        <taxon>Hexapoda</taxon>
        <taxon>Insecta</taxon>
        <taxon>Pterygota</taxon>
        <taxon>Neoptera</taxon>
        <taxon>Endopterygota</taxon>
        <taxon>Lepidoptera</taxon>
        <taxon>Glossata</taxon>
        <taxon>Ditrysia</taxon>
        <taxon>Bombycoidea</taxon>
        <taxon>Lasiocampidae</taxon>
        <taxon>Dendrolimus</taxon>
    </lineage>
</organism>
<evidence type="ECO:0000313" key="1">
    <source>
        <dbReference type="EMBL" id="KAJ0170740.1"/>
    </source>
</evidence>
<dbReference type="EMBL" id="CM034412">
    <property type="protein sequence ID" value="KAJ0170740.1"/>
    <property type="molecule type" value="Genomic_DNA"/>
</dbReference>
<dbReference type="Proteomes" id="UP000824533">
    <property type="component" value="Linkage Group LG26"/>
</dbReference>
<sequence length="289" mass="33015">MEPRLRASPKQFSVLIEFMERHGDLGRPQPGIQGRIKAESLWLELGRQLNSIDGGVHKSFEKWKKVWADWKTKTKGKFLRIRKHACGSSSRNPLTALEERVLAVTGVSRRVGIKEQGFNYAAITTLSCVLPLVTRFQSPLENSSAFVAPLVPSPPFTCKTSPSPLSSLPPLLPQPQTLKRPRMRASNSHRNILRQSLLGVRRNRGSTTFDRAVSEFAAIEQRRLEYEELRDQRLHEREMERLRVESQRVEVSREHNQLLHQLSLLGQHLIDVLTRQSQFANSPSSFLDE</sequence>